<evidence type="ECO:0000256" key="1">
    <source>
        <dbReference type="SAM" id="MobiDB-lite"/>
    </source>
</evidence>
<reference evidence="2 3" key="1">
    <citation type="submission" date="2021-06" db="EMBL/GenBank/DDBJ databases">
        <authorList>
            <person name="Palmer J.M."/>
        </authorList>
    </citation>
    <scope>NUCLEOTIDE SEQUENCE [LARGE SCALE GENOMIC DNA]</scope>
    <source>
        <strain evidence="3">if_2019</strain>
        <tissue evidence="2">Muscle</tissue>
    </source>
</reference>
<evidence type="ECO:0000313" key="2">
    <source>
        <dbReference type="EMBL" id="MEQ2257043.1"/>
    </source>
</evidence>
<dbReference type="Proteomes" id="UP001482620">
    <property type="component" value="Unassembled WGS sequence"/>
</dbReference>
<keyword evidence="3" id="KW-1185">Reference proteome</keyword>
<organism evidence="2 3">
    <name type="scientific">Ilyodon furcidens</name>
    <name type="common">goldbreast splitfin</name>
    <dbReference type="NCBI Taxonomy" id="33524"/>
    <lineage>
        <taxon>Eukaryota</taxon>
        <taxon>Metazoa</taxon>
        <taxon>Chordata</taxon>
        <taxon>Craniata</taxon>
        <taxon>Vertebrata</taxon>
        <taxon>Euteleostomi</taxon>
        <taxon>Actinopterygii</taxon>
        <taxon>Neopterygii</taxon>
        <taxon>Teleostei</taxon>
        <taxon>Neoteleostei</taxon>
        <taxon>Acanthomorphata</taxon>
        <taxon>Ovalentaria</taxon>
        <taxon>Atherinomorphae</taxon>
        <taxon>Cyprinodontiformes</taxon>
        <taxon>Goodeidae</taxon>
        <taxon>Ilyodon</taxon>
    </lineage>
</organism>
<evidence type="ECO:0000313" key="3">
    <source>
        <dbReference type="Proteomes" id="UP001482620"/>
    </source>
</evidence>
<proteinExistence type="predicted"/>
<comment type="caution">
    <text evidence="2">The sequence shown here is derived from an EMBL/GenBank/DDBJ whole genome shotgun (WGS) entry which is preliminary data.</text>
</comment>
<accession>A0ABV0VIG9</accession>
<feature type="region of interest" description="Disordered" evidence="1">
    <location>
        <begin position="81"/>
        <end position="108"/>
    </location>
</feature>
<name>A0ABV0VIG9_9TELE</name>
<protein>
    <submittedName>
        <fullName evidence="2">Uncharacterized protein</fullName>
    </submittedName>
</protein>
<gene>
    <name evidence="2" type="ORF">ILYODFUR_030393</name>
</gene>
<feature type="compositionally biased region" description="Polar residues" evidence="1">
    <location>
        <begin position="81"/>
        <end position="93"/>
    </location>
</feature>
<sequence>MSHRDTIRPGNTLEHHRRSWREECLGVPSGIVTSATIKDNWTPMDVHNDCSLSCYNNIENILIGNFFKFKLIPEGHLKSLQTQSGVPSSNLGTTGLRGTAKSPELPNI</sequence>
<dbReference type="EMBL" id="JAHRIQ010108766">
    <property type="protein sequence ID" value="MEQ2257043.1"/>
    <property type="molecule type" value="Genomic_DNA"/>
</dbReference>